<accession>A0ABN8AU25</accession>
<dbReference type="PROSITE" id="PS51221">
    <property type="entry name" value="TTL"/>
    <property type="match status" value="1"/>
</dbReference>
<dbReference type="EMBL" id="OU963907">
    <property type="protein sequence ID" value="CAH0399487.1"/>
    <property type="molecule type" value="Genomic_DNA"/>
</dbReference>
<evidence type="ECO:0000256" key="2">
    <source>
        <dbReference type="ARBA" id="ARBA00022741"/>
    </source>
</evidence>
<evidence type="ECO:0000313" key="5">
    <source>
        <dbReference type="EMBL" id="CAH0399487.1"/>
    </source>
</evidence>
<dbReference type="Proteomes" id="UP001153292">
    <property type="component" value="Chromosome 14"/>
</dbReference>
<feature type="compositionally biased region" description="Low complexity" evidence="4">
    <location>
        <begin position="559"/>
        <end position="573"/>
    </location>
</feature>
<feature type="compositionally biased region" description="Basic and acidic residues" evidence="4">
    <location>
        <begin position="527"/>
        <end position="539"/>
    </location>
</feature>
<feature type="compositionally biased region" description="Basic and acidic residues" evidence="4">
    <location>
        <begin position="546"/>
        <end position="556"/>
    </location>
</feature>
<organism evidence="5 6">
    <name type="scientific">Chilo suppressalis</name>
    <name type="common">Asiatic rice borer moth</name>
    <dbReference type="NCBI Taxonomy" id="168631"/>
    <lineage>
        <taxon>Eukaryota</taxon>
        <taxon>Metazoa</taxon>
        <taxon>Ecdysozoa</taxon>
        <taxon>Arthropoda</taxon>
        <taxon>Hexapoda</taxon>
        <taxon>Insecta</taxon>
        <taxon>Pterygota</taxon>
        <taxon>Neoptera</taxon>
        <taxon>Endopterygota</taxon>
        <taxon>Lepidoptera</taxon>
        <taxon>Glossata</taxon>
        <taxon>Ditrysia</taxon>
        <taxon>Pyraloidea</taxon>
        <taxon>Crambidae</taxon>
        <taxon>Crambinae</taxon>
        <taxon>Chilo</taxon>
    </lineage>
</organism>
<dbReference type="InterPro" id="IPR004344">
    <property type="entry name" value="TTL/TTLL_fam"/>
</dbReference>
<feature type="region of interest" description="Disordered" evidence="4">
    <location>
        <begin position="18"/>
        <end position="49"/>
    </location>
</feature>
<evidence type="ECO:0000313" key="6">
    <source>
        <dbReference type="Proteomes" id="UP001153292"/>
    </source>
</evidence>
<feature type="compositionally biased region" description="Polar residues" evidence="4">
    <location>
        <begin position="18"/>
        <end position="27"/>
    </location>
</feature>
<dbReference type="PANTHER" id="PTHR12241">
    <property type="entry name" value="TUBULIN POLYGLUTAMYLASE"/>
    <property type="match status" value="1"/>
</dbReference>
<proteinExistence type="predicted"/>
<evidence type="ECO:0000256" key="3">
    <source>
        <dbReference type="ARBA" id="ARBA00022840"/>
    </source>
</evidence>
<keyword evidence="6" id="KW-1185">Reference proteome</keyword>
<keyword evidence="1" id="KW-0436">Ligase</keyword>
<sequence length="762" mass="88165">MEVELQLQDILLSEDPQLSSKQTYSVSNKRKNEKIQDEKTIEQQAREEKEQAESVATMLMRKYDSKLCAEDDTSQPTSRAAPIIPIEATRKKKKRKRSQISICLTNCRYESIRKVASAFGMREVSEEDAWNFYWTDMSVSVERAKEMKRFQRINHFPGMLEICRKDLLARNLNRMQKIYPKEYNFFPKTWCLPADFGEALNYSKSRKNKTFIIKPECGSQGRGIYLTKSLKDVKPTDKLICQVYLSKPFLVDGYKFDIRVYTLITSCDPLRIFVYNEGLVRFATSRYADPNVNNTTNVFMHLTNYALNKHSRTYVYDSEAGSKRKISTLNKILVSQGIDLDHLWHSIDQVIVKTIISAWPILKHSYHACFPSHDMVHACFEILGFDILLDHKLHPYILEVNHSPSFHTDTQLDREVKESLLTDTFTMLNIWQCDKKRVLEEDRKRIRDRLLQSTKFADFTPTDDKEIEKSPWQTQIQWEETHLGNYRRVYPVGEQYASLFQQPSGSLYTGTASSRARGDCTRIQREEFQQTKAKAEALKKPSQPKTLKEGEKKQGEEGSGTVTTTASMATTAVEKTKAKPKDKEKEKRKDKEDKDKKLTAKPSLAQQPVVEKEPKPSYVLCSYEPDPIVEKEERERINLLAQRDFLIRSYGMLEQIYLVMKKMGTLRPEDERKYGVYGRLSVLSNSPKPFTVKKKNWIDKHKPQGRGENLDDGLKVECRDAVIYSRPATFTATTLGANKAHLARMAYTIWKMNSLPTTVSLP</sequence>
<name>A0ABN8AU25_CHISP</name>
<dbReference type="SUPFAM" id="SSF56059">
    <property type="entry name" value="Glutathione synthetase ATP-binding domain-like"/>
    <property type="match status" value="1"/>
</dbReference>
<feature type="compositionally biased region" description="Basic and acidic residues" evidence="4">
    <location>
        <begin position="574"/>
        <end position="598"/>
    </location>
</feature>
<gene>
    <name evidence="5" type="ORF">CHILSU_LOCUS2637</name>
</gene>
<feature type="compositionally biased region" description="Basic and acidic residues" evidence="4">
    <location>
        <begin position="33"/>
        <end position="49"/>
    </location>
</feature>
<dbReference type="Gene3D" id="3.30.470.20">
    <property type="entry name" value="ATP-grasp fold, B domain"/>
    <property type="match status" value="1"/>
</dbReference>
<evidence type="ECO:0000256" key="4">
    <source>
        <dbReference type="SAM" id="MobiDB-lite"/>
    </source>
</evidence>
<keyword evidence="2" id="KW-0547">Nucleotide-binding</keyword>
<reference evidence="5" key="1">
    <citation type="submission" date="2021-12" db="EMBL/GenBank/DDBJ databases">
        <authorList>
            <person name="King R."/>
        </authorList>
    </citation>
    <scope>NUCLEOTIDE SEQUENCE</scope>
</reference>
<dbReference type="PANTHER" id="PTHR12241:SF161">
    <property type="entry name" value="TUBULIN POLYGLUTAMYLASE TTLL6"/>
    <property type="match status" value="1"/>
</dbReference>
<protein>
    <recommendedName>
        <fullName evidence="7">Tubulin polyglutamylase TTLL13-like</fullName>
    </recommendedName>
</protein>
<evidence type="ECO:0008006" key="7">
    <source>
        <dbReference type="Google" id="ProtNLM"/>
    </source>
</evidence>
<feature type="region of interest" description="Disordered" evidence="4">
    <location>
        <begin position="527"/>
        <end position="611"/>
    </location>
</feature>
<evidence type="ECO:0000256" key="1">
    <source>
        <dbReference type="ARBA" id="ARBA00022598"/>
    </source>
</evidence>
<dbReference type="Pfam" id="PF03133">
    <property type="entry name" value="TTL"/>
    <property type="match status" value="1"/>
</dbReference>
<keyword evidence="3" id="KW-0067">ATP-binding</keyword>